<dbReference type="SUPFAM" id="SSF48452">
    <property type="entry name" value="TPR-like"/>
    <property type="match status" value="1"/>
</dbReference>
<dbReference type="Gene3D" id="1.25.40.390">
    <property type="match status" value="1"/>
</dbReference>
<protein>
    <recommendedName>
        <fullName evidence="1">SusD-like N-terminal domain-containing protein</fullName>
    </recommendedName>
</protein>
<dbReference type="PATRIC" id="fig|1346330.5.peg.3652"/>
<keyword evidence="3" id="KW-1185">Reference proteome</keyword>
<evidence type="ECO:0000259" key="1">
    <source>
        <dbReference type="Pfam" id="PF14322"/>
    </source>
</evidence>
<dbReference type="InterPro" id="IPR033985">
    <property type="entry name" value="SusD-like_N"/>
</dbReference>
<reference evidence="2 3" key="1">
    <citation type="journal article" date="2013" name="Genome Announc.">
        <title>The Draft Genome Sequence of Sphingomonas paucimobilis Strain HER1398 (Proteobacteria), Host to the Giant PAU Phage, Indicates That It Is a Member of the Genus Sphingobacterium (Bacteroidetes).</title>
        <authorList>
            <person name="White R.A.III."/>
            <person name="Suttle C.A."/>
        </authorList>
    </citation>
    <scope>NUCLEOTIDE SEQUENCE [LARGE SCALE GENOMIC DNA]</scope>
    <source>
        <strain evidence="2 3">HER1398</strain>
    </source>
</reference>
<dbReference type="AlphaFoldDB" id="U2HQE4"/>
<dbReference type="STRING" id="1346330.M472_02800"/>
<evidence type="ECO:0000313" key="3">
    <source>
        <dbReference type="Proteomes" id="UP000016584"/>
    </source>
</evidence>
<gene>
    <name evidence="2" type="ORF">M472_02800</name>
</gene>
<accession>U2HQE4</accession>
<sequence length="452" mass="51358">MNMKPLYVVASVFLLSIITGCDSFLDEKPDQKLSIPTTIEDLNAILSGTGTLKGVQESEVMTDDYYLLDADYDALFCMTDIELYSWKDPNFIQTCDGDSGWGYGYSTIYRANVVLEALEKYQAQYGVSQKSEEVKGRAYFLRAINHLEIAQAWGEVYVAEDADKKQGIPLKLNADFNEKTTRATLAETFGQIEDDFLKASQLLPVRAEKIHLPSRAAALSYMARMYLYMNDFPKAAEYADLTLKEGGSLLDYNEFTFSGRYPFTVDEHKEVLYGRALSGAHYSMNVGIRKVKQDLYDSYPINDLRKKIFFSENVDGTIRFIGSYSGASLFSGTTAAEMYLILAETHAREQNYDLSRSLLLSFLQHRLLKNTAIPNILDDNLLDEVIEQRRKELLFRGVRFTDVKRLNSLGAGIKMKRIIKGKEEILPSNDPRFNLLIPEQVVRMSGVKQNRR</sequence>
<feature type="domain" description="SusD-like N-terminal" evidence="1">
    <location>
        <begin position="24"/>
        <end position="227"/>
    </location>
</feature>
<dbReference type="Pfam" id="PF14322">
    <property type="entry name" value="SusD-like_3"/>
    <property type="match status" value="1"/>
</dbReference>
<organism evidence="2 3">
    <name type="scientific">Sphingobacterium paucimobilis HER1398</name>
    <dbReference type="NCBI Taxonomy" id="1346330"/>
    <lineage>
        <taxon>Bacteria</taxon>
        <taxon>Pseudomonadati</taxon>
        <taxon>Bacteroidota</taxon>
        <taxon>Sphingobacteriia</taxon>
        <taxon>Sphingobacteriales</taxon>
        <taxon>Sphingobacteriaceae</taxon>
        <taxon>Sphingobacterium</taxon>
    </lineage>
</organism>
<dbReference type="Proteomes" id="UP000016584">
    <property type="component" value="Unassembled WGS sequence"/>
</dbReference>
<dbReference type="EMBL" id="ATDL01000021">
    <property type="protein sequence ID" value="ERJ57687.1"/>
    <property type="molecule type" value="Genomic_DNA"/>
</dbReference>
<proteinExistence type="predicted"/>
<comment type="caution">
    <text evidence="2">The sequence shown here is derived from an EMBL/GenBank/DDBJ whole genome shotgun (WGS) entry which is preliminary data.</text>
</comment>
<dbReference type="eggNOG" id="COG1834">
    <property type="taxonomic scope" value="Bacteria"/>
</dbReference>
<name>U2HQE4_9SPHI</name>
<dbReference type="InterPro" id="IPR011990">
    <property type="entry name" value="TPR-like_helical_dom_sf"/>
</dbReference>
<evidence type="ECO:0000313" key="2">
    <source>
        <dbReference type="EMBL" id="ERJ57687.1"/>
    </source>
</evidence>
<dbReference type="PROSITE" id="PS51257">
    <property type="entry name" value="PROKAR_LIPOPROTEIN"/>
    <property type="match status" value="1"/>
</dbReference>